<accession>A0ACA9LZT5</accession>
<gene>
    <name evidence="1" type="ORF">ACOLOM_LOCUS4950</name>
</gene>
<evidence type="ECO:0000313" key="2">
    <source>
        <dbReference type="Proteomes" id="UP000789525"/>
    </source>
</evidence>
<feature type="non-terminal residue" evidence="1">
    <location>
        <position position="181"/>
    </location>
</feature>
<sequence length="181" mass="19907">MKIEINAEQDGDSDHDLEMVSARSQISTTVVDVGEQQPSHLDKESSSTDLDTRTFENPIGDNHQVVVEEPAAAPSLDLLDRIPGMYRLLDLVNEEGSGGIGKSHYLFMALILIGIIVDKVIIDQKSVAAFANCLHPGSYRSEFQVDFHALDNHTIKPLGIYGSMSALVKFLERLGKLDQET</sequence>
<name>A0ACA9LZT5_9GLOM</name>
<organism evidence="1 2">
    <name type="scientific">Acaulospora colombiana</name>
    <dbReference type="NCBI Taxonomy" id="27376"/>
    <lineage>
        <taxon>Eukaryota</taxon>
        <taxon>Fungi</taxon>
        <taxon>Fungi incertae sedis</taxon>
        <taxon>Mucoromycota</taxon>
        <taxon>Glomeromycotina</taxon>
        <taxon>Glomeromycetes</taxon>
        <taxon>Diversisporales</taxon>
        <taxon>Acaulosporaceae</taxon>
        <taxon>Acaulospora</taxon>
    </lineage>
</organism>
<dbReference type="Proteomes" id="UP000789525">
    <property type="component" value="Unassembled WGS sequence"/>
</dbReference>
<proteinExistence type="predicted"/>
<reference evidence="1" key="1">
    <citation type="submission" date="2021-06" db="EMBL/GenBank/DDBJ databases">
        <authorList>
            <person name="Kallberg Y."/>
            <person name="Tangrot J."/>
            <person name="Rosling A."/>
        </authorList>
    </citation>
    <scope>NUCLEOTIDE SEQUENCE</scope>
    <source>
        <strain evidence="1">CL356</strain>
    </source>
</reference>
<dbReference type="EMBL" id="CAJVPT010008598">
    <property type="protein sequence ID" value="CAG8553543.1"/>
    <property type="molecule type" value="Genomic_DNA"/>
</dbReference>
<comment type="caution">
    <text evidence="1">The sequence shown here is derived from an EMBL/GenBank/DDBJ whole genome shotgun (WGS) entry which is preliminary data.</text>
</comment>
<evidence type="ECO:0000313" key="1">
    <source>
        <dbReference type="EMBL" id="CAG8553543.1"/>
    </source>
</evidence>
<keyword evidence="2" id="KW-1185">Reference proteome</keyword>
<protein>
    <submittedName>
        <fullName evidence="1">2168_t:CDS:1</fullName>
    </submittedName>
</protein>